<evidence type="ECO:0000256" key="1">
    <source>
        <dbReference type="SAM" id="MobiDB-lite"/>
    </source>
</evidence>
<reference evidence="2 3" key="1">
    <citation type="journal article" date="2014" name="Mol. Plant">
        <title>Chromosome Scale Genome Assembly and Transcriptome Profiling of Nannochloropsis gaditana in Nitrogen Depletion.</title>
        <authorList>
            <person name="Corteggiani Carpinelli E."/>
            <person name="Telatin A."/>
            <person name="Vitulo N."/>
            <person name="Forcato C."/>
            <person name="D'Angelo M."/>
            <person name="Schiavon R."/>
            <person name="Vezzi A."/>
            <person name="Giacometti G.M."/>
            <person name="Morosinotto T."/>
            <person name="Valle G."/>
        </authorList>
    </citation>
    <scope>NUCLEOTIDE SEQUENCE [LARGE SCALE GENOMIC DNA]</scope>
    <source>
        <strain evidence="2 3">B-31</strain>
    </source>
</reference>
<dbReference type="EMBL" id="AZIL01000356">
    <property type="protein sequence ID" value="EWM28012.1"/>
    <property type="molecule type" value="Genomic_DNA"/>
</dbReference>
<feature type="region of interest" description="Disordered" evidence="1">
    <location>
        <begin position="130"/>
        <end position="193"/>
    </location>
</feature>
<sequence>MPFQVINSRNAVLLRKELEALATAHAPQGSEPLDSMRYVLGTALSAYATEKVRHVMLRDAKIPGSIFQMDHTSPQGSKLVGEGARLSRILQVTDLSDVRLLNGLSVIDATVLLGETLRLHFAFRREPMRQGTSLPRMRSSISMDEDNREVAPDMQGGPRRQRRRAKDDNGRPDNRRQRTTPASTTISWPDPEPTTIVNYEISASNGPAEPFHVLLQATICGFHPTGLPSPAGVHAPPEEMDCLGTNSNKDLEPADVCVAEMDEDALEAAIAECGTPFSLGEFVSFLLLLPYHEEEWDVCNLVMDQLFDQDDESSKSGSVLSSLALSPYEKRKSEDATGRSGKKVKT</sequence>
<comment type="caution">
    <text evidence="2">The sequence shown here is derived from an EMBL/GenBank/DDBJ whole genome shotgun (WGS) entry which is preliminary data.</text>
</comment>
<organism evidence="2 3">
    <name type="scientific">Nannochloropsis gaditana</name>
    <dbReference type="NCBI Taxonomy" id="72520"/>
    <lineage>
        <taxon>Eukaryota</taxon>
        <taxon>Sar</taxon>
        <taxon>Stramenopiles</taxon>
        <taxon>Ochrophyta</taxon>
        <taxon>Eustigmatophyceae</taxon>
        <taxon>Eustigmatales</taxon>
        <taxon>Monodopsidaceae</taxon>
        <taxon>Nannochloropsis</taxon>
    </lineage>
</organism>
<accession>W7TPN9</accession>
<gene>
    <name evidence="2" type="ORF">Naga_100008g56</name>
</gene>
<protein>
    <submittedName>
        <fullName evidence="2">Uncharacterized protein</fullName>
    </submittedName>
</protein>
<feature type="compositionally biased region" description="Basic and acidic residues" evidence="1">
    <location>
        <begin position="165"/>
        <end position="176"/>
    </location>
</feature>
<name>W7TPN9_9STRA</name>
<keyword evidence="3" id="KW-1185">Reference proteome</keyword>
<proteinExistence type="predicted"/>
<dbReference type="OrthoDB" id="10289741at2759"/>
<dbReference type="Proteomes" id="UP000019335">
    <property type="component" value="Chromosome 5"/>
</dbReference>
<dbReference type="AlphaFoldDB" id="W7TPN9"/>
<evidence type="ECO:0000313" key="2">
    <source>
        <dbReference type="EMBL" id="EWM28012.1"/>
    </source>
</evidence>
<evidence type="ECO:0000313" key="3">
    <source>
        <dbReference type="Proteomes" id="UP000019335"/>
    </source>
</evidence>